<dbReference type="Pfam" id="PF13201">
    <property type="entry name" value="PCMD"/>
    <property type="match status" value="1"/>
</dbReference>
<dbReference type="AlphaFoldDB" id="F0R0P7"/>
<keyword evidence="1" id="KW-0732">Signal</keyword>
<sequence length="318" mass="35158">MMKMKGILGMLALAFPLWAFAQEKTVPIKYGDMDQWITRKIHESGIIGGETKLLYEVGPTKEMDGNEPYVNQGGSPWGTSNVMAKVMGIVKTNTSVYPERRGDGYCAKLETHIESVKVLGIVNITVLASGSMFLGDMKEPITGTKEGEKNLNIGVPFTSRPKAVRYDYKVKMSGEPHRIRQTGFSRKSTVEGQDCAIMTCLLQKRTEDKDGNIIAKRVGTAVVRYDKNEDWHNGATYEIKYGDISHTAYYDAELMKLGVGNYHARNSKGESQLIQENGWAAPGEKPTHLIIQFTSSLGGAYVGSPGNTIWVDNVCLVY</sequence>
<feature type="chain" id="PRO_5003255472" description="Putative carbohydrate metabolism domain-containing protein" evidence="1">
    <location>
        <begin position="22"/>
        <end position="318"/>
    </location>
</feature>
<evidence type="ECO:0000259" key="2">
    <source>
        <dbReference type="Pfam" id="PF13201"/>
    </source>
</evidence>
<dbReference type="InterPro" id="IPR038653">
    <property type="entry name" value="Put_CMD_sf"/>
</dbReference>
<feature type="domain" description="Putative carbohydrate metabolism" evidence="2">
    <location>
        <begin position="73"/>
        <end position="316"/>
    </location>
</feature>
<dbReference type="Proteomes" id="UP000007486">
    <property type="component" value="Chromosome"/>
</dbReference>
<reference evidence="3 4" key="1">
    <citation type="journal article" date="2011" name="Stand. Genomic Sci.">
        <title>Complete genome sequence of Bacteroides salanitronis type strain (BL78).</title>
        <authorList>
            <person name="Gronow S."/>
            <person name="Held B."/>
            <person name="Lucas S."/>
            <person name="Lapidus A."/>
            <person name="Del Rio T.G."/>
            <person name="Nolan M."/>
            <person name="Tice H."/>
            <person name="Deshpande S."/>
            <person name="Cheng J.F."/>
            <person name="Pitluck S."/>
            <person name="Liolios K."/>
            <person name="Pagani I."/>
            <person name="Ivanova N."/>
            <person name="Mavromatis K."/>
            <person name="Pati A."/>
            <person name="Tapia R."/>
            <person name="Han C."/>
            <person name="Goodwin L."/>
            <person name="Chen A."/>
            <person name="Palaniappan K."/>
            <person name="Land M."/>
            <person name="Hauser L."/>
            <person name="Chang Y.J."/>
            <person name="Jeffries C.D."/>
            <person name="Brambilla E.M."/>
            <person name="Rohde M."/>
            <person name="Goker M."/>
            <person name="Detter J.C."/>
            <person name="Woyke T."/>
            <person name="Bristow J."/>
            <person name="Markowitz V."/>
            <person name="Hugenholtz P."/>
            <person name="Kyrpides N.C."/>
            <person name="Klenk H.P."/>
            <person name="Eisen J.A."/>
        </authorList>
    </citation>
    <scope>NUCLEOTIDE SEQUENCE [LARGE SCALE GENOMIC DNA]</scope>
    <source>
        <strain evidence="3 4">DSM 18170</strain>
    </source>
</reference>
<accession>F0R0P7</accession>
<evidence type="ECO:0000313" key="4">
    <source>
        <dbReference type="Proteomes" id="UP000007486"/>
    </source>
</evidence>
<gene>
    <name evidence="3" type="ordered locus">Bacsa_1688</name>
</gene>
<dbReference type="STRING" id="667015.Bacsa_1688"/>
<evidence type="ECO:0000313" key="3">
    <source>
        <dbReference type="EMBL" id="ADY36251.1"/>
    </source>
</evidence>
<dbReference type="InterPro" id="IPR025112">
    <property type="entry name" value="PCMD"/>
</dbReference>
<evidence type="ECO:0000256" key="1">
    <source>
        <dbReference type="SAM" id="SignalP"/>
    </source>
</evidence>
<dbReference type="HOGENOM" id="CLU_859578_0_0_10"/>
<dbReference type="EMBL" id="CP002530">
    <property type="protein sequence ID" value="ADY36251.1"/>
    <property type="molecule type" value="Genomic_DNA"/>
</dbReference>
<proteinExistence type="predicted"/>
<organism evidence="3 4">
    <name type="scientific">Phocaeicola salanitronis (strain DSM 18170 / JCM 13657 / CCUG 60908 / BL78)</name>
    <name type="common">Bacteroides salanitronis</name>
    <dbReference type="NCBI Taxonomy" id="667015"/>
    <lineage>
        <taxon>Bacteria</taxon>
        <taxon>Pseudomonadati</taxon>
        <taxon>Bacteroidota</taxon>
        <taxon>Bacteroidia</taxon>
        <taxon>Bacteroidales</taxon>
        <taxon>Bacteroidaceae</taxon>
        <taxon>Phocaeicola</taxon>
    </lineage>
</organism>
<dbReference type="Gene3D" id="2.60.120.890">
    <property type="entry name" value="BT2081, beta-jelly-roll domain"/>
    <property type="match status" value="1"/>
</dbReference>
<feature type="signal peptide" evidence="1">
    <location>
        <begin position="1"/>
        <end position="21"/>
    </location>
</feature>
<protein>
    <recommendedName>
        <fullName evidence="2">Putative carbohydrate metabolism domain-containing protein</fullName>
    </recommendedName>
</protein>
<dbReference type="KEGG" id="bsa:Bacsa_1688"/>
<dbReference type="eggNOG" id="ENOG502Z7VS">
    <property type="taxonomic scope" value="Bacteria"/>
</dbReference>
<name>F0R0P7_PHOSB</name>
<keyword evidence="4" id="KW-1185">Reference proteome</keyword>